<dbReference type="GO" id="GO:0003779">
    <property type="term" value="F:actin binding"/>
    <property type="evidence" value="ECO:0007669"/>
    <property type="project" value="UniProtKB-KW"/>
</dbReference>
<evidence type="ECO:0000256" key="15">
    <source>
        <dbReference type="PROSITE-ProRule" id="PRU00277"/>
    </source>
</evidence>
<evidence type="ECO:0000256" key="6">
    <source>
        <dbReference type="ARBA" id="ARBA00022490"/>
    </source>
</evidence>
<feature type="compositionally biased region" description="Polar residues" evidence="16">
    <location>
        <begin position="216"/>
        <end position="228"/>
    </location>
</feature>
<evidence type="ECO:0000313" key="19">
    <source>
        <dbReference type="Proteomes" id="UP000018468"/>
    </source>
</evidence>
<comment type="similarity">
    <text evidence="4">Belongs to the FKBP-type PPIase family.</text>
</comment>
<evidence type="ECO:0000313" key="18">
    <source>
        <dbReference type="Ensembl" id="ENSLOCP00000003017.1"/>
    </source>
</evidence>
<evidence type="ECO:0000256" key="14">
    <source>
        <dbReference type="ARBA" id="ARBA00065657"/>
    </source>
</evidence>
<protein>
    <recommendedName>
        <fullName evidence="15">peptidylprolyl isomerase</fullName>
        <ecNumber evidence="15">5.2.1.8</ecNumber>
    </recommendedName>
</protein>
<evidence type="ECO:0000259" key="17">
    <source>
        <dbReference type="PROSITE" id="PS50059"/>
    </source>
</evidence>
<dbReference type="GO" id="GO:0003755">
    <property type="term" value="F:peptidyl-prolyl cis-trans isomerase activity"/>
    <property type="evidence" value="ECO:0007669"/>
    <property type="project" value="UniProtKB-KW"/>
</dbReference>
<keyword evidence="15" id="KW-0413">Isomerase</keyword>
<keyword evidence="13" id="KW-0966">Cell projection</keyword>
<dbReference type="InParanoid" id="W5M3Q9"/>
<dbReference type="SUPFAM" id="SSF54534">
    <property type="entry name" value="FKBP-like"/>
    <property type="match status" value="1"/>
</dbReference>
<dbReference type="Gene3D" id="3.10.50.40">
    <property type="match status" value="1"/>
</dbReference>
<keyword evidence="8" id="KW-0254">Endocytosis</keyword>
<evidence type="ECO:0000256" key="1">
    <source>
        <dbReference type="ARBA" id="ARBA00004412"/>
    </source>
</evidence>
<dbReference type="GO" id="GO:0005769">
    <property type="term" value="C:early endosome"/>
    <property type="evidence" value="ECO:0007669"/>
    <property type="project" value="UniProtKB-SubCell"/>
</dbReference>
<evidence type="ECO:0000256" key="3">
    <source>
        <dbReference type="ARBA" id="ARBA00004496"/>
    </source>
</evidence>
<evidence type="ECO:0000256" key="10">
    <source>
        <dbReference type="ARBA" id="ARBA00022990"/>
    </source>
</evidence>
<dbReference type="FunFam" id="3.10.50.40:FF:000020">
    <property type="entry name" value="Peptidylprolyl isomerase"/>
    <property type="match status" value="1"/>
</dbReference>
<dbReference type="GO" id="GO:0030424">
    <property type="term" value="C:axon"/>
    <property type="evidence" value="ECO:0007669"/>
    <property type="project" value="UniProtKB-SubCell"/>
</dbReference>
<keyword evidence="9" id="KW-0967">Endosome</keyword>
<dbReference type="InterPro" id="IPR001179">
    <property type="entry name" value="PPIase_FKBP_dom"/>
</dbReference>
<reference evidence="18" key="2">
    <citation type="submission" date="2025-08" db="UniProtKB">
        <authorList>
            <consortium name="Ensembl"/>
        </authorList>
    </citation>
    <scope>IDENTIFICATION</scope>
</reference>
<evidence type="ECO:0000256" key="12">
    <source>
        <dbReference type="ARBA" id="ARBA00023203"/>
    </source>
</evidence>
<dbReference type="InterPro" id="IPR046357">
    <property type="entry name" value="PPIase_dom_sf"/>
</dbReference>
<evidence type="ECO:0000256" key="11">
    <source>
        <dbReference type="ARBA" id="ARBA00023054"/>
    </source>
</evidence>
<dbReference type="GeneTree" id="ENSGT00530000064286"/>
<reference evidence="18" key="3">
    <citation type="submission" date="2025-09" db="UniProtKB">
        <authorList>
            <consortium name="Ensembl"/>
        </authorList>
    </citation>
    <scope>IDENTIFICATION</scope>
</reference>
<dbReference type="Pfam" id="PF00254">
    <property type="entry name" value="FKBP_C"/>
    <property type="match status" value="1"/>
</dbReference>
<evidence type="ECO:0000256" key="9">
    <source>
        <dbReference type="ARBA" id="ARBA00022753"/>
    </source>
</evidence>
<reference evidence="19" key="1">
    <citation type="submission" date="2011-12" db="EMBL/GenBank/DDBJ databases">
        <title>The Draft Genome of Lepisosteus oculatus.</title>
        <authorList>
            <consortium name="The Broad Institute Genome Assembly &amp; Analysis Group"/>
            <consortium name="Computational R&amp;D Group"/>
            <consortium name="and Sequencing Platform"/>
            <person name="Di Palma F."/>
            <person name="Alfoldi J."/>
            <person name="Johnson J."/>
            <person name="Berlin A."/>
            <person name="Gnerre S."/>
            <person name="Jaffe D."/>
            <person name="MacCallum I."/>
            <person name="Young S."/>
            <person name="Walker B.J."/>
            <person name="Lander E.S."/>
            <person name="Lindblad-Toh K."/>
        </authorList>
    </citation>
    <scope>NUCLEOTIDE SEQUENCE [LARGE SCALE GENOMIC DNA]</scope>
</reference>
<evidence type="ECO:0000256" key="16">
    <source>
        <dbReference type="SAM" id="MobiDB-lite"/>
    </source>
</evidence>
<keyword evidence="12" id="KW-0009">Actin-binding</keyword>
<dbReference type="Ensembl" id="ENSLOCT00000003023.1">
    <property type="protein sequence ID" value="ENSLOCP00000003017.1"/>
    <property type="gene ID" value="ENSLOCG00000002569.1"/>
</dbReference>
<dbReference type="HOGENOM" id="CLU_087960_0_0_1"/>
<dbReference type="GO" id="GO:0006897">
    <property type="term" value="P:endocytosis"/>
    <property type="evidence" value="ECO:0007669"/>
    <property type="project" value="UniProtKB-KW"/>
</dbReference>
<dbReference type="eggNOG" id="KOG0552">
    <property type="taxonomic scope" value="Eukaryota"/>
</dbReference>
<evidence type="ECO:0000256" key="7">
    <source>
        <dbReference type="ARBA" id="ARBA00022553"/>
    </source>
</evidence>
<feature type="region of interest" description="Disordered" evidence="16">
    <location>
        <begin position="169"/>
        <end position="229"/>
    </location>
</feature>
<comment type="catalytic activity">
    <reaction evidence="15">
        <text>[protein]-peptidylproline (omega=180) = [protein]-peptidylproline (omega=0)</text>
        <dbReference type="Rhea" id="RHEA:16237"/>
        <dbReference type="Rhea" id="RHEA-COMP:10747"/>
        <dbReference type="Rhea" id="RHEA-COMP:10748"/>
        <dbReference type="ChEBI" id="CHEBI:83833"/>
        <dbReference type="ChEBI" id="CHEBI:83834"/>
        <dbReference type="EC" id="5.2.1.8"/>
    </reaction>
</comment>
<keyword evidence="19" id="KW-1185">Reference proteome</keyword>
<keyword evidence="6" id="KW-0963">Cytoplasm</keyword>
<keyword evidence="5" id="KW-0813">Transport</keyword>
<feature type="domain" description="PPIase FKBP-type" evidence="17">
    <location>
        <begin position="71"/>
        <end position="163"/>
    </location>
</feature>
<name>W5M3Q9_LEPOC</name>
<dbReference type="EMBL" id="AHAT01021563">
    <property type="status" value="NOT_ANNOTATED_CDS"/>
    <property type="molecule type" value="Genomic_DNA"/>
</dbReference>
<dbReference type="Bgee" id="ENSLOCG00000002569">
    <property type="expression patterns" value="Expressed in camera-type eye and 13 other cell types or tissues"/>
</dbReference>
<keyword evidence="11" id="KW-0175">Coiled coil</keyword>
<comment type="subcellular location">
    <subcellularLocation>
        <location evidence="2">Cell projection</location>
        <location evidence="2">Axon</location>
    </subcellularLocation>
    <subcellularLocation>
        <location evidence="3">Cytoplasm</location>
    </subcellularLocation>
    <subcellularLocation>
        <location evidence="1">Early endosome</location>
    </subcellularLocation>
</comment>
<dbReference type="EC" id="5.2.1.8" evidence="15"/>
<evidence type="ECO:0000256" key="13">
    <source>
        <dbReference type="ARBA" id="ARBA00023273"/>
    </source>
</evidence>
<dbReference type="STRING" id="7918.ENSLOCP00000003017"/>
<comment type="subunit">
    <text evidence="14">Interacts with WIP and actin. Interacts with TBC1D23.</text>
</comment>
<keyword evidence="7" id="KW-0597">Phosphoprotein</keyword>
<dbReference type="PANTHER" id="PTHR44927">
    <property type="entry name" value="FK506-BINDING PROTEIN 15"/>
    <property type="match status" value="1"/>
</dbReference>
<dbReference type="AlphaFoldDB" id="W5M3Q9"/>
<evidence type="ECO:0000256" key="4">
    <source>
        <dbReference type="ARBA" id="ARBA00006577"/>
    </source>
</evidence>
<dbReference type="OMA" id="AVIVFHI"/>
<evidence type="ECO:0000256" key="8">
    <source>
        <dbReference type="ARBA" id="ARBA00022583"/>
    </source>
</evidence>
<keyword evidence="15" id="KW-0697">Rotamase</keyword>
<dbReference type="Proteomes" id="UP000018468">
    <property type="component" value="Linkage group LG21"/>
</dbReference>
<organism evidence="18 19">
    <name type="scientific">Lepisosteus oculatus</name>
    <name type="common">Spotted gar</name>
    <dbReference type="NCBI Taxonomy" id="7918"/>
    <lineage>
        <taxon>Eukaryota</taxon>
        <taxon>Metazoa</taxon>
        <taxon>Chordata</taxon>
        <taxon>Craniata</taxon>
        <taxon>Vertebrata</taxon>
        <taxon>Euteleostomi</taxon>
        <taxon>Actinopterygii</taxon>
        <taxon>Neopterygii</taxon>
        <taxon>Holostei</taxon>
        <taxon>Semionotiformes</taxon>
        <taxon>Lepisosteidae</taxon>
        <taxon>Lepisosteus</taxon>
    </lineage>
</organism>
<evidence type="ECO:0000256" key="2">
    <source>
        <dbReference type="ARBA" id="ARBA00004489"/>
    </source>
</evidence>
<accession>W5M3Q9</accession>
<evidence type="ECO:0000256" key="5">
    <source>
        <dbReference type="ARBA" id="ARBA00022448"/>
    </source>
</evidence>
<dbReference type="EMBL" id="AHAT01021564">
    <property type="status" value="NOT_ANNOTATED_CDS"/>
    <property type="molecule type" value="Genomic_DNA"/>
</dbReference>
<keyword evidence="10" id="KW-0007">Acetylation</keyword>
<dbReference type="PROSITE" id="PS50059">
    <property type="entry name" value="FKBP_PPIASE"/>
    <property type="match status" value="1"/>
</dbReference>
<proteinExistence type="inferred from homology"/>
<sequence length="276" mass="29311">MLSSLSQVHPGNYGSFYDDQRQNWSVMFESEKAAMDFCKEVCVAKGNSAPSLDAVVIQDLVLGEGQAVETGDSLEVAYTGWLLQNHAIGQVFDSNVNKDKLLRLKLGAGKVIKGWEEGMVGMKKGGRRLLCVPPSLAYGAQGIPSRIPADSTLVFETEIRRVKFAKDSGTDRLGAGSRDSAAPSPAPSVDSLGPETHLQPLASTPPKPGDLPLRAKSNSLSEQLTNPDATKAKLISRMAKMGQPMLPFLTGAVSSQPDSSDSEMEVKAFFLGGGGS</sequence>
<dbReference type="PANTHER" id="PTHR44927:SF1">
    <property type="entry name" value="FK506-BINDING PROTEIN 15"/>
    <property type="match status" value="1"/>
</dbReference>